<dbReference type="Gramene" id="TVU06851">
    <property type="protein sequence ID" value="TVU06851"/>
    <property type="gene ID" value="EJB05_46887"/>
</dbReference>
<keyword evidence="2" id="KW-1185">Reference proteome</keyword>
<organism evidence="1 2">
    <name type="scientific">Eragrostis curvula</name>
    <name type="common">weeping love grass</name>
    <dbReference type="NCBI Taxonomy" id="38414"/>
    <lineage>
        <taxon>Eukaryota</taxon>
        <taxon>Viridiplantae</taxon>
        <taxon>Streptophyta</taxon>
        <taxon>Embryophyta</taxon>
        <taxon>Tracheophyta</taxon>
        <taxon>Spermatophyta</taxon>
        <taxon>Magnoliopsida</taxon>
        <taxon>Liliopsida</taxon>
        <taxon>Poales</taxon>
        <taxon>Poaceae</taxon>
        <taxon>PACMAD clade</taxon>
        <taxon>Chloridoideae</taxon>
        <taxon>Eragrostideae</taxon>
        <taxon>Eragrostidinae</taxon>
        <taxon>Eragrostis</taxon>
    </lineage>
</organism>
<evidence type="ECO:0008006" key="3">
    <source>
        <dbReference type="Google" id="ProtNLM"/>
    </source>
</evidence>
<feature type="non-terminal residue" evidence="1">
    <location>
        <position position="1"/>
    </location>
</feature>
<dbReference type="Proteomes" id="UP000324897">
    <property type="component" value="Unassembled WGS sequence"/>
</dbReference>
<dbReference type="OrthoDB" id="593746at2759"/>
<comment type="caution">
    <text evidence="1">The sequence shown here is derived from an EMBL/GenBank/DDBJ whole genome shotgun (WGS) entry which is preliminary data.</text>
</comment>
<dbReference type="AlphaFoldDB" id="A0A5J9T8F2"/>
<protein>
    <recommendedName>
        <fullName evidence="3">Rx N-terminal domain-containing protein</fullName>
    </recommendedName>
</protein>
<sequence>MSEMVGSAIVGEAVSRVFSGIISKYVDNPDERANAERLEMAHIKMEAAVEMSSKWHITEMSLLRWRRKLKRTSQECNHVMRECKRRSQEDKRFQEQTKQSSLPIRLAHATKSFMSSVVGQKNDECSSNATVRRFERLADGANDFLKYVQLGGTLKQYLFFDPLITHLFAGKHVQYEMWHESQYHYFGIRPMSLEGRGLEAMLGFVYEDHEMPENSFHIGCMLRLSESTNILGTTIRCLQLVTPHFKSTAEVVIKELIQLPTQDFCWLSPRNSYGNMEHWNNIHNTLTRRLRPDPLCCQVYELLNMAPACTSRRTNASRLSDIFPEPVNHVFLHRLIPLSEYDSQGPVTRRTLKLGVLFAPHECVDDFKSAVGVESSATEAIDGEKQQCTHVDVYPHQLDEMLLPNAIDYLSRNVRATTYQISWKSRHGSAHLCVEKLNMQTIIACRTMTQGGKKSKFLELQDRLNKGQWKQLRLPGKAKHGGEGAAAVESKFYPADEVKPRQPSTRKPKAPSPRHFAVRSSVLFRLRRVPNKFENAEHLALMTGRSLKKATLRSAIHDAVADPATTAGHDQSDPSVPEDVHLGKQKSCVIVECRICQEEGGASPAAGVHTRHARPLRLSVERGARSPANQTAAIAVSSASRPLDRCCTMFIPRSALS</sequence>
<dbReference type="InterPro" id="IPR013181">
    <property type="entry name" value="DUF1719"/>
</dbReference>
<gene>
    <name evidence="1" type="ORF">EJB05_46887</name>
</gene>
<dbReference type="PANTHER" id="PTHR33377">
    <property type="entry name" value="OS10G0134700 PROTEIN-RELATED"/>
    <property type="match status" value="1"/>
</dbReference>
<dbReference type="Pfam" id="PF08224">
    <property type="entry name" value="DUF1719"/>
    <property type="match status" value="1"/>
</dbReference>
<proteinExistence type="predicted"/>
<dbReference type="PANTHER" id="PTHR33377:SF11">
    <property type="entry name" value="OS04G0105900 PROTEIN"/>
    <property type="match status" value="1"/>
</dbReference>
<evidence type="ECO:0000313" key="1">
    <source>
        <dbReference type="EMBL" id="TVU06851.1"/>
    </source>
</evidence>
<dbReference type="SMART" id="SM01157">
    <property type="entry name" value="DUF1719"/>
    <property type="match status" value="1"/>
</dbReference>
<reference evidence="1 2" key="1">
    <citation type="journal article" date="2019" name="Sci. Rep.">
        <title>A high-quality genome of Eragrostis curvula grass provides insights into Poaceae evolution and supports new strategies to enhance forage quality.</title>
        <authorList>
            <person name="Carballo J."/>
            <person name="Santos B.A.C.M."/>
            <person name="Zappacosta D."/>
            <person name="Garbus I."/>
            <person name="Selva J.P."/>
            <person name="Gallo C.A."/>
            <person name="Diaz A."/>
            <person name="Albertini E."/>
            <person name="Caccamo M."/>
            <person name="Echenique V."/>
        </authorList>
    </citation>
    <scope>NUCLEOTIDE SEQUENCE [LARGE SCALE GENOMIC DNA]</scope>
    <source>
        <strain evidence="2">cv. Victoria</strain>
        <tissue evidence="1">Leaf</tissue>
    </source>
</reference>
<evidence type="ECO:0000313" key="2">
    <source>
        <dbReference type="Proteomes" id="UP000324897"/>
    </source>
</evidence>
<dbReference type="EMBL" id="RWGY01000045">
    <property type="protein sequence ID" value="TVU06851.1"/>
    <property type="molecule type" value="Genomic_DNA"/>
</dbReference>
<name>A0A5J9T8F2_9POAL</name>
<accession>A0A5J9T8F2</accession>